<evidence type="ECO:0000313" key="2">
    <source>
        <dbReference type="Proteomes" id="UP001156905"/>
    </source>
</evidence>
<sequence>MALWLKGSFCGNAIPFPFKKRTSLTVAAQAGRGFGALWKKTQCAFRKDGRAAPT</sequence>
<proteinExistence type="predicted"/>
<reference evidence="2" key="1">
    <citation type="journal article" date="2019" name="Int. J. Syst. Evol. Microbiol.">
        <title>The Global Catalogue of Microorganisms (GCM) 10K type strain sequencing project: providing services to taxonomists for standard genome sequencing and annotation.</title>
        <authorList>
            <consortium name="The Broad Institute Genomics Platform"/>
            <consortium name="The Broad Institute Genome Sequencing Center for Infectious Disease"/>
            <person name="Wu L."/>
            <person name="Ma J."/>
        </authorList>
    </citation>
    <scope>NUCLEOTIDE SEQUENCE [LARGE SCALE GENOMIC DNA]</scope>
    <source>
        <strain evidence="2">NBRC 102520</strain>
    </source>
</reference>
<protein>
    <submittedName>
        <fullName evidence="1">Uncharacterized protein</fullName>
    </submittedName>
</protein>
<gene>
    <name evidence="1" type="ORF">GCM10007857_84020</name>
</gene>
<comment type="caution">
    <text evidence="1">The sequence shown here is derived from an EMBL/GenBank/DDBJ whole genome shotgun (WGS) entry which is preliminary data.</text>
</comment>
<keyword evidence="2" id="KW-1185">Reference proteome</keyword>
<accession>A0ABQ6BE31</accession>
<evidence type="ECO:0000313" key="1">
    <source>
        <dbReference type="EMBL" id="GLR91684.1"/>
    </source>
</evidence>
<name>A0ABQ6BE31_9BRAD</name>
<dbReference type="EMBL" id="BSOW01000053">
    <property type="protein sequence ID" value="GLR91684.1"/>
    <property type="molecule type" value="Genomic_DNA"/>
</dbReference>
<dbReference type="Proteomes" id="UP001156905">
    <property type="component" value="Unassembled WGS sequence"/>
</dbReference>
<organism evidence="1 2">
    <name type="scientific">Bradyrhizobium iriomotense</name>
    <dbReference type="NCBI Taxonomy" id="441950"/>
    <lineage>
        <taxon>Bacteria</taxon>
        <taxon>Pseudomonadati</taxon>
        <taxon>Pseudomonadota</taxon>
        <taxon>Alphaproteobacteria</taxon>
        <taxon>Hyphomicrobiales</taxon>
        <taxon>Nitrobacteraceae</taxon>
        <taxon>Bradyrhizobium</taxon>
    </lineage>
</organism>